<name>A0A517PEC4_9PLAN</name>
<proteinExistence type="inferred from homology"/>
<dbReference type="SMART" id="SM00852">
    <property type="entry name" value="MoCF_biosynth"/>
    <property type="match status" value="1"/>
</dbReference>
<dbReference type="InterPro" id="IPR001453">
    <property type="entry name" value="MoaB/Mog_dom"/>
</dbReference>
<dbReference type="Gene3D" id="3.90.950.20">
    <property type="entry name" value="CinA-like"/>
    <property type="match status" value="1"/>
</dbReference>
<keyword evidence="4" id="KW-1185">Reference proteome</keyword>
<sequence>MHAEIFALGSELTTGAKLDTNSQWLSVELAALGIETRFHHTVADDLPAMLDELRAAAFRSELAILTGGLGPTADDLTRDALAQLAGVPLEEDAASLAHVLACYRRFGRPMPPKNRVQALVPAGAEVVPNPRGTAPGLWMTLPPGAGPDAPGGPGGCTLVALPGVPAEMKPMFRESVAPRLPRGTNLIRVARVNLFGAGESSVEERLGDLTARGRVPEVGITAHEATITLRIVARGTDETEIERQFAEVRRLAAERVGDLIFGEEDDTLAGRLLATLRARGETLAVAEVGTGGRLADWLSEEDDPAAPAFLGGVTENRDDYCLGEPVAPGDAAERVRRQWGATYALFTPTLSAEGDGPGLTLATPDGPVREPYRRVGDSTIARSRLGKAALDLLRRHLVGLAT</sequence>
<dbReference type="Gene3D" id="3.40.980.10">
    <property type="entry name" value="MoaB/Mog-like domain"/>
    <property type="match status" value="1"/>
</dbReference>
<dbReference type="InterPro" id="IPR008135">
    <property type="entry name" value="Competence-induced_CinA"/>
</dbReference>
<dbReference type="Gene3D" id="3.30.70.2860">
    <property type="match status" value="1"/>
</dbReference>
<dbReference type="Pfam" id="PF18146">
    <property type="entry name" value="CinA_KH"/>
    <property type="match status" value="1"/>
</dbReference>
<evidence type="ECO:0000256" key="1">
    <source>
        <dbReference type="HAMAP-Rule" id="MF_00226"/>
    </source>
</evidence>
<gene>
    <name evidence="3" type="primary">cinA</name>
    <name evidence="3" type="ORF">CA12_38570</name>
</gene>
<dbReference type="OrthoDB" id="9801454at2"/>
<evidence type="ECO:0000259" key="2">
    <source>
        <dbReference type="SMART" id="SM00852"/>
    </source>
</evidence>
<dbReference type="RefSeq" id="WP_145360702.1">
    <property type="nucleotide sequence ID" value="NZ_CP036265.1"/>
</dbReference>
<dbReference type="AlphaFoldDB" id="A0A517PEC4"/>
<dbReference type="InterPro" id="IPR050101">
    <property type="entry name" value="CinA"/>
</dbReference>
<dbReference type="CDD" id="cd00885">
    <property type="entry name" value="cinA"/>
    <property type="match status" value="1"/>
</dbReference>
<accession>A0A517PEC4</accession>
<feature type="domain" description="MoaB/Mog" evidence="2">
    <location>
        <begin position="4"/>
        <end position="183"/>
    </location>
</feature>
<dbReference type="Pfam" id="PF00994">
    <property type="entry name" value="MoCF_biosynth"/>
    <property type="match status" value="1"/>
</dbReference>
<dbReference type="SUPFAM" id="SSF53218">
    <property type="entry name" value="Molybdenum cofactor biosynthesis proteins"/>
    <property type="match status" value="1"/>
</dbReference>
<dbReference type="InterPro" id="IPR041424">
    <property type="entry name" value="CinA_KH"/>
</dbReference>
<comment type="similarity">
    <text evidence="1">Belongs to the CinA family.</text>
</comment>
<dbReference type="PANTHER" id="PTHR13939:SF0">
    <property type="entry name" value="NMN AMIDOHYDROLASE-LIKE PROTEIN YFAY"/>
    <property type="match status" value="1"/>
</dbReference>
<dbReference type="InterPro" id="IPR036425">
    <property type="entry name" value="MoaB/Mog-like_dom_sf"/>
</dbReference>
<reference evidence="3 4" key="1">
    <citation type="submission" date="2019-02" db="EMBL/GenBank/DDBJ databases">
        <title>Deep-cultivation of Planctomycetes and their phenomic and genomic characterization uncovers novel biology.</title>
        <authorList>
            <person name="Wiegand S."/>
            <person name="Jogler M."/>
            <person name="Boedeker C."/>
            <person name="Pinto D."/>
            <person name="Vollmers J."/>
            <person name="Rivas-Marin E."/>
            <person name="Kohn T."/>
            <person name="Peeters S.H."/>
            <person name="Heuer A."/>
            <person name="Rast P."/>
            <person name="Oberbeckmann S."/>
            <person name="Bunk B."/>
            <person name="Jeske O."/>
            <person name="Meyerdierks A."/>
            <person name="Storesund J.E."/>
            <person name="Kallscheuer N."/>
            <person name="Luecker S."/>
            <person name="Lage O.M."/>
            <person name="Pohl T."/>
            <person name="Merkel B.J."/>
            <person name="Hornburger P."/>
            <person name="Mueller R.-W."/>
            <person name="Bruemmer F."/>
            <person name="Labrenz M."/>
            <person name="Spormann A.M."/>
            <person name="Op den Camp H."/>
            <person name="Overmann J."/>
            <person name="Amann R."/>
            <person name="Jetten M.S.M."/>
            <person name="Mascher T."/>
            <person name="Medema M.H."/>
            <person name="Devos D.P."/>
            <person name="Kaster A.-K."/>
            <person name="Ovreas L."/>
            <person name="Rohde M."/>
            <person name="Galperin M.Y."/>
            <person name="Jogler C."/>
        </authorList>
    </citation>
    <scope>NUCLEOTIDE SEQUENCE [LARGE SCALE GENOMIC DNA]</scope>
    <source>
        <strain evidence="3 4">CA12</strain>
    </source>
</reference>
<dbReference type="KEGG" id="acaf:CA12_38570"/>
<protein>
    <recommendedName>
        <fullName evidence="1">CinA-like protein</fullName>
    </recommendedName>
</protein>
<dbReference type="Proteomes" id="UP000318741">
    <property type="component" value="Chromosome"/>
</dbReference>
<evidence type="ECO:0000313" key="3">
    <source>
        <dbReference type="EMBL" id="QDT17725.1"/>
    </source>
</evidence>
<dbReference type="HAMAP" id="MF_00226_B">
    <property type="entry name" value="CinA_B"/>
    <property type="match status" value="1"/>
</dbReference>
<evidence type="ECO:0000313" key="4">
    <source>
        <dbReference type="Proteomes" id="UP000318741"/>
    </source>
</evidence>
<dbReference type="SUPFAM" id="SSF142433">
    <property type="entry name" value="CinA-like"/>
    <property type="match status" value="1"/>
</dbReference>
<organism evidence="3 4">
    <name type="scientific">Alienimonas californiensis</name>
    <dbReference type="NCBI Taxonomy" id="2527989"/>
    <lineage>
        <taxon>Bacteria</taxon>
        <taxon>Pseudomonadati</taxon>
        <taxon>Planctomycetota</taxon>
        <taxon>Planctomycetia</taxon>
        <taxon>Planctomycetales</taxon>
        <taxon>Planctomycetaceae</taxon>
        <taxon>Alienimonas</taxon>
    </lineage>
</organism>
<dbReference type="EMBL" id="CP036265">
    <property type="protein sequence ID" value="QDT17725.1"/>
    <property type="molecule type" value="Genomic_DNA"/>
</dbReference>
<dbReference type="PANTHER" id="PTHR13939">
    <property type="entry name" value="NICOTINAMIDE-NUCLEOTIDE AMIDOHYDROLASE PNCC"/>
    <property type="match status" value="1"/>
</dbReference>
<dbReference type="InterPro" id="IPR036653">
    <property type="entry name" value="CinA-like_C"/>
</dbReference>